<evidence type="ECO:0000256" key="6">
    <source>
        <dbReference type="ARBA" id="ARBA00023002"/>
    </source>
</evidence>
<organism evidence="9 10">
    <name type="scientific">Sphingobacterium zhuxiongii</name>
    <dbReference type="NCBI Taxonomy" id="2662364"/>
    <lineage>
        <taxon>Bacteria</taxon>
        <taxon>Pseudomonadati</taxon>
        <taxon>Bacteroidota</taxon>
        <taxon>Sphingobacteriia</taxon>
        <taxon>Sphingobacteriales</taxon>
        <taxon>Sphingobacteriaceae</taxon>
        <taxon>Sphingobacterium</taxon>
    </lineage>
</organism>
<protein>
    <submittedName>
        <fullName evidence="9">FAD-dependent oxidoreductase</fullName>
    </submittedName>
</protein>
<dbReference type="PROSITE" id="PS00978">
    <property type="entry name" value="FAD_G3PDH_2"/>
    <property type="match status" value="1"/>
</dbReference>
<dbReference type="SUPFAM" id="SSF51905">
    <property type="entry name" value="FAD/NAD(P)-binding domain"/>
    <property type="match status" value="1"/>
</dbReference>
<dbReference type="Gene3D" id="3.50.50.60">
    <property type="entry name" value="FAD/NAD(P)-binding domain"/>
    <property type="match status" value="1"/>
</dbReference>
<comment type="similarity">
    <text evidence="2">Belongs to the FAD-dependent glycerol-3-phosphate dehydrogenase family.</text>
</comment>
<keyword evidence="5" id="KW-0274">FAD</keyword>
<dbReference type="InterPro" id="IPR038299">
    <property type="entry name" value="DAO_C_sf"/>
</dbReference>
<evidence type="ECO:0000256" key="2">
    <source>
        <dbReference type="ARBA" id="ARBA00007330"/>
    </source>
</evidence>
<keyword evidence="3" id="KW-0285">Flavoprotein</keyword>
<feature type="domain" description="FAD dependent oxidoreductase" evidence="7">
    <location>
        <begin position="21"/>
        <end position="347"/>
    </location>
</feature>
<name>A0A5Q0Q9X3_9SPHI</name>
<evidence type="ECO:0000256" key="5">
    <source>
        <dbReference type="ARBA" id="ARBA00022827"/>
    </source>
</evidence>
<dbReference type="InterPro" id="IPR031656">
    <property type="entry name" value="DAO_C"/>
</dbReference>
<keyword evidence="10" id="KW-1185">Reference proteome</keyword>
<accession>A0A5Q0Q9X3</accession>
<feature type="domain" description="Alpha-glycerophosphate oxidase C-terminal" evidence="8">
    <location>
        <begin position="369"/>
        <end position="505"/>
    </location>
</feature>
<evidence type="ECO:0000313" key="9">
    <source>
        <dbReference type="EMBL" id="QGA26236.1"/>
    </source>
</evidence>
<dbReference type="InterPro" id="IPR006076">
    <property type="entry name" value="FAD-dep_OxRdtase"/>
</dbReference>
<keyword evidence="6" id="KW-0560">Oxidoreductase</keyword>
<evidence type="ECO:0000256" key="4">
    <source>
        <dbReference type="ARBA" id="ARBA00022798"/>
    </source>
</evidence>
<comment type="cofactor">
    <cofactor evidence="1">
        <name>FAD</name>
        <dbReference type="ChEBI" id="CHEBI:57692"/>
    </cofactor>
</comment>
<keyword evidence="4" id="KW-0319">Glycerol metabolism</keyword>
<dbReference type="Gene3D" id="3.30.9.10">
    <property type="entry name" value="D-Amino Acid Oxidase, subunit A, domain 2"/>
    <property type="match status" value="1"/>
</dbReference>
<dbReference type="AlphaFoldDB" id="A0A5Q0Q9X3"/>
<dbReference type="EMBL" id="CP045652">
    <property type="protein sequence ID" value="QGA26236.1"/>
    <property type="molecule type" value="Genomic_DNA"/>
</dbReference>
<dbReference type="InterPro" id="IPR000447">
    <property type="entry name" value="G3P_DH_FAD-dep"/>
</dbReference>
<dbReference type="PRINTS" id="PR01001">
    <property type="entry name" value="FADG3PDH"/>
</dbReference>
<dbReference type="Gene3D" id="1.10.8.870">
    <property type="entry name" value="Alpha-glycerophosphate oxidase, cap domain"/>
    <property type="match status" value="1"/>
</dbReference>
<dbReference type="KEGG" id="sphe:GFH32_07815"/>
<evidence type="ECO:0000313" key="10">
    <source>
        <dbReference type="Proteomes" id="UP000326921"/>
    </source>
</evidence>
<evidence type="ECO:0000256" key="3">
    <source>
        <dbReference type="ARBA" id="ARBA00022630"/>
    </source>
</evidence>
<dbReference type="Proteomes" id="UP000326921">
    <property type="component" value="Chromosome"/>
</dbReference>
<dbReference type="GO" id="GO:0004368">
    <property type="term" value="F:glycerol-3-phosphate dehydrogenase (quinone) activity"/>
    <property type="evidence" value="ECO:0007669"/>
    <property type="project" value="InterPro"/>
</dbReference>
<dbReference type="RefSeq" id="WP_153510887.1">
    <property type="nucleotide sequence ID" value="NZ_CP045652.1"/>
</dbReference>
<dbReference type="Pfam" id="PF16901">
    <property type="entry name" value="DAO_C"/>
    <property type="match status" value="1"/>
</dbReference>
<dbReference type="PANTHER" id="PTHR11985:SF35">
    <property type="entry name" value="ANAEROBIC GLYCEROL-3-PHOSPHATE DEHYDROGENASE SUBUNIT A"/>
    <property type="match status" value="1"/>
</dbReference>
<dbReference type="GO" id="GO:0046168">
    <property type="term" value="P:glycerol-3-phosphate catabolic process"/>
    <property type="evidence" value="ECO:0007669"/>
    <property type="project" value="TreeGrafter"/>
</dbReference>
<evidence type="ECO:0000259" key="8">
    <source>
        <dbReference type="Pfam" id="PF16901"/>
    </source>
</evidence>
<gene>
    <name evidence="9" type="ORF">GFH32_07815</name>
</gene>
<dbReference type="PANTHER" id="PTHR11985">
    <property type="entry name" value="GLYCEROL-3-PHOSPHATE DEHYDROGENASE"/>
    <property type="match status" value="1"/>
</dbReference>
<dbReference type="Pfam" id="PF01266">
    <property type="entry name" value="DAO"/>
    <property type="match status" value="1"/>
</dbReference>
<dbReference type="GO" id="GO:0006071">
    <property type="term" value="P:glycerol metabolic process"/>
    <property type="evidence" value="ECO:0007669"/>
    <property type="project" value="UniProtKB-KW"/>
</dbReference>
<reference evidence="9 10" key="1">
    <citation type="submission" date="2019-10" db="EMBL/GenBank/DDBJ databases">
        <authorList>
            <person name="Dong K."/>
        </authorList>
    </citation>
    <scope>NUCLEOTIDE SEQUENCE [LARGE SCALE GENOMIC DNA]</scope>
    <source>
        <strain evidence="10">dk4302</strain>
    </source>
</reference>
<dbReference type="InterPro" id="IPR036188">
    <property type="entry name" value="FAD/NAD-bd_sf"/>
</dbReference>
<proteinExistence type="inferred from homology"/>
<evidence type="ECO:0000259" key="7">
    <source>
        <dbReference type="Pfam" id="PF01266"/>
    </source>
</evidence>
<evidence type="ECO:0000256" key="1">
    <source>
        <dbReference type="ARBA" id="ARBA00001974"/>
    </source>
</evidence>
<sequence>MQFDTARINQLEKLKQTTLWDFVIIGGGATGLGTAVDAASRGFKVLLIEKYDFAKGTSSKSTKLVHGGVRYLANGDIKLVIGALKERGLLFKNAPHVSSAQSFVIPLYSTFDKLKYLIGLKLYDWLAGSLRIGKSVLLSKAEVKEKLPHIKEDGLTGGILYYDGQFDDARLAINLAQTAISHGATVLNYMEAIAIDKDQQGKVNGLTIRDTEDGSSYTVHSKTVINATGIFVDDILKLDTATHKNLVRPSQGSHIVIDQKFLAGRDALMIPETSDGRVLFGVPWHNKVLLGTTDIPIQEHQIEPRPLEEEIEFILATAKDYLNPYPTRADILSIYAGLRPLAAPKDNDSGSTKEISRDHKLIVSESKLITITGGKWTTYRKMAQDTVDAAITAGGLAHIACKTTNLPIHGSTHQVQAGHWTFYGVDYLQIQSLMQEHEELKTPLVEGYEYTQAEVVWACRHEMIRKVEDFLARRCRLLLLDARAAVQAAPTVARIMASELQKSAEWEKEEVESFNKLANNYLL</sequence>